<dbReference type="GeneID" id="39977123"/>
<reference evidence="2 3" key="1">
    <citation type="submission" date="2016-10" db="EMBL/GenBank/DDBJ databases">
        <title>Reductive evolution of mitochondrial metabolism and differential evolution of invasion-related proteins in Cryptosporidium.</title>
        <authorList>
            <person name="Liu S."/>
            <person name="Roellig D.M."/>
            <person name="Guo Y."/>
            <person name="Li N."/>
            <person name="Frace M.A."/>
            <person name="Tang K."/>
            <person name="Zhang L."/>
            <person name="Feng Y."/>
            <person name="Xiao L."/>
        </authorList>
    </citation>
    <scope>NUCLEOTIDE SEQUENCE [LARGE SCALE GENOMIC DNA]</scope>
    <source>
        <strain evidence="2">39726</strain>
    </source>
</reference>
<evidence type="ECO:0000313" key="2">
    <source>
        <dbReference type="EMBL" id="OII74777.1"/>
    </source>
</evidence>
<name>A0A1J4MKM2_9CRYT</name>
<keyword evidence="3" id="KW-1185">Reference proteome</keyword>
<accession>A0A1J4MKM2</accession>
<protein>
    <submittedName>
        <fullName evidence="2">Uncharacterized protein</fullName>
    </submittedName>
</protein>
<dbReference type="Proteomes" id="UP000186176">
    <property type="component" value="Unassembled WGS sequence"/>
</dbReference>
<sequence>MMNDNENIENLVGLLKKVERKQRREEFEKYRKVSDEIHYELKQYLVKFHQIAKKSEKKALEQINNEYKQEERRIQEFLEQIKDIEIQFSKINAEYERGKKNLQGRISKLKEMYSVQLELIQEEERKELRILRKEMKNLLLLAKKEAYQFSKNNVKFGNMKIINLVKRISTEIY</sequence>
<dbReference type="AlphaFoldDB" id="A0A1J4MKM2"/>
<dbReference type="RefSeq" id="XP_028875923.1">
    <property type="nucleotide sequence ID" value="XM_029017344.1"/>
</dbReference>
<dbReference type="VEuPathDB" id="CryptoDB:cubi_00330"/>
<comment type="caution">
    <text evidence="2">The sequence shown here is derived from an EMBL/GenBank/DDBJ whole genome shotgun (WGS) entry which is preliminary data.</text>
</comment>
<evidence type="ECO:0000313" key="3">
    <source>
        <dbReference type="Proteomes" id="UP000186176"/>
    </source>
</evidence>
<feature type="coiled-coil region" evidence="1">
    <location>
        <begin position="53"/>
        <end position="141"/>
    </location>
</feature>
<organism evidence="2 3">
    <name type="scientific">Cryptosporidium ubiquitum</name>
    <dbReference type="NCBI Taxonomy" id="857276"/>
    <lineage>
        <taxon>Eukaryota</taxon>
        <taxon>Sar</taxon>
        <taxon>Alveolata</taxon>
        <taxon>Apicomplexa</taxon>
        <taxon>Conoidasida</taxon>
        <taxon>Coccidia</taxon>
        <taxon>Eucoccidiorida</taxon>
        <taxon>Eimeriorina</taxon>
        <taxon>Cryptosporidiidae</taxon>
        <taxon>Cryptosporidium</taxon>
    </lineage>
</organism>
<dbReference type="EMBL" id="LRBP01000009">
    <property type="protein sequence ID" value="OII74777.1"/>
    <property type="molecule type" value="Genomic_DNA"/>
</dbReference>
<proteinExistence type="predicted"/>
<keyword evidence="1" id="KW-0175">Coiled coil</keyword>
<gene>
    <name evidence="2" type="ORF">cubi_00330</name>
</gene>
<evidence type="ECO:0000256" key="1">
    <source>
        <dbReference type="SAM" id="Coils"/>
    </source>
</evidence>
<dbReference type="OrthoDB" id="342588at2759"/>